<protein>
    <submittedName>
        <fullName evidence="1">Uncharacterized protein</fullName>
    </submittedName>
</protein>
<gene>
    <name evidence="1" type="ORF">PGLA1383_LOCUS12174</name>
</gene>
<dbReference type="EMBL" id="CAJNNV010006405">
    <property type="protein sequence ID" value="CAE8593583.1"/>
    <property type="molecule type" value="Genomic_DNA"/>
</dbReference>
<sequence>MMAALVASKWSKRLAVGAAIALALDFLRRRLSRALLRKLLGLPQELWPMDEWVNLHREDALEPDVEIVDAHHHLWDPRTQPKGWGIPSWALQVFFFIYGPRAINEFIKADMLKNDPRVLSCFGQRQLPFTQPYMGEEFELDIRNRSSARRGHNIVQTVYVECDWKDTSVNEALKAVGEAYMAAEVNASFPRMCNAIVGNANLFLPDVE</sequence>
<evidence type="ECO:0000313" key="2">
    <source>
        <dbReference type="Proteomes" id="UP000654075"/>
    </source>
</evidence>
<evidence type="ECO:0000313" key="1">
    <source>
        <dbReference type="EMBL" id="CAE8593583.1"/>
    </source>
</evidence>
<dbReference type="Proteomes" id="UP000654075">
    <property type="component" value="Unassembled WGS sequence"/>
</dbReference>
<organism evidence="1 2">
    <name type="scientific">Polarella glacialis</name>
    <name type="common">Dinoflagellate</name>
    <dbReference type="NCBI Taxonomy" id="89957"/>
    <lineage>
        <taxon>Eukaryota</taxon>
        <taxon>Sar</taxon>
        <taxon>Alveolata</taxon>
        <taxon>Dinophyceae</taxon>
        <taxon>Suessiales</taxon>
        <taxon>Suessiaceae</taxon>
        <taxon>Polarella</taxon>
    </lineage>
</organism>
<dbReference type="AlphaFoldDB" id="A0A813E1A3"/>
<name>A0A813E1A3_POLGL</name>
<dbReference type="Gene3D" id="3.20.20.140">
    <property type="entry name" value="Metal-dependent hydrolases"/>
    <property type="match status" value="1"/>
</dbReference>
<reference evidence="1" key="1">
    <citation type="submission" date="2021-02" db="EMBL/GenBank/DDBJ databases">
        <authorList>
            <person name="Dougan E. K."/>
            <person name="Rhodes N."/>
            <person name="Thang M."/>
            <person name="Chan C."/>
        </authorList>
    </citation>
    <scope>NUCLEOTIDE SEQUENCE</scope>
</reference>
<dbReference type="OrthoDB" id="2135488at2759"/>
<keyword evidence="2" id="KW-1185">Reference proteome</keyword>
<feature type="non-terminal residue" evidence="1">
    <location>
        <position position="208"/>
    </location>
</feature>
<accession>A0A813E1A3</accession>
<comment type="caution">
    <text evidence="1">The sequence shown here is derived from an EMBL/GenBank/DDBJ whole genome shotgun (WGS) entry which is preliminary data.</text>
</comment>
<proteinExistence type="predicted"/>